<dbReference type="PaxDb" id="121845-A0A1S3CWJ1"/>
<proteinExistence type="inferred from homology"/>
<dbReference type="RefSeq" id="XP_008469206.1">
    <property type="nucleotide sequence ID" value="XM_008470984.3"/>
</dbReference>
<dbReference type="GO" id="GO:0016671">
    <property type="term" value="F:oxidoreductase activity, acting on a sulfur group of donors, disulfide as acceptor"/>
    <property type="evidence" value="ECO:0007669"/>
    <property type="project" value="InterPro"/>
</dbReference>
<keyword evidence="4" id="KW-1185">Reference proteome</keyword>
<evidence type="ECO:0000313" key="6">
    <source>
        <dbReference type="RefSeq" id="XP_008469207.1"/>
    </source>
</evidence>
<evidence type="ECO:0000256" key="3">
    <source>
        <dbReference type="SAM" id="SignalP"/>
    </source>
</evidence>
<dbReference type="OrthoDB" id="958254at2759"/>
<dbReference type="PANTHER" id="PTHR13234:SF68">
    <property type="entry name" value="GH19763P"/>
    <property type="match status" value="1"/>
</dbReference>
<dbReference type="AlphaFoldDB" id="A0A1S3CWJ1"/>
<dbReference type="PANTHER" id="PTHR13234">
    <property type="entry name" value="GAMMA-INTERFERON INDUCIBLE LYSOSOMAL THIOL REDUCTASE GILT"/>
    <property type="match status" value="1"/>
</dbReference>
<organism evidence="4 7">
    <name type="scientific">Diaphorina citri</name>
    <name type="common">Asian citrus psyllid</name>
    <dbReference type="NCBI Taxonomy" id="121845"/>
    <lineage>
        <taxon>Eukaryota</taxon>
        <taxon>Metazoa</taxon>
        <taxon>Ecdysozoa</taxon>
        <taxon>Arthropoda</taxon>
        <taxon>Hexapoda</taxon>
        <taxon>Insecta</taxon>
        <taxon>Pterygota</taxon>
        <taxon>Neoptera</taxon>
        <taxon>Paraneoptera</taxon>
        <taxon>Hemiptera</taxon>
        <taxon>Sternorrhyncha</taxon>
        <taxon>Psylloidea</taxon>
        <taxon>Psyllidae</taxon>
        <taxon>Diaphorininae</taxon>
        <taxon>Diaphorina</taxon>
    </lineage>
</organism>
<sequence>MKSVLETSFLVTLWNVVLSIVQAQESPAHLTVYYEALCPDSRYFVTRPLHNALQTFPELNVKYVPFGKASSNSYGGFDCQHGPEECRGNIVHGCALARLEPGKAQHDFVYCGMLYPKQYERCVVKSGLSWVDVEACSQSPEGSNYHRNFEVITKGETDGPTFVPSIAFNNVFDKSKSTEAFNDLESYLCANHYSGHPKCAQQSFIFGK</sequence>
<dbReference type="InterPro" id="IPR004911">
    <property type="entry name" value="Interferon-induced_GILT"/>
</dbReference>
<comment type="similarity">
    <text evidence="1">Belongs to the GILT family.</text>
</comment>
<protein>
    <submittedName>
        <fullName evidence="5 6">GILT-like protein 1</fullName>
    </submittedName>
</protein>
<dbReference type="RefSeq" id="XP_008469208.1">
    <property type="nucleotide sequence ID" value="XM_008470986.3"/>
</dbReference>
<keyword evidence="2" id="KW-0325">Glycoprotein</keyword>
<feature type="signal peptide" evidence="3">
    <location>
        <begin position="1"/>
        <end position="23"/>
    </location>
</feature>
<name>A0A1S3CWJ1_DIACI</name>
<dbReference type="GeneID" id="103506590"/>
<dbReference type="Proteomes" id="UP000079169">
    <property type="component" value="Unplaced"/>
</dbReference>
<dbReference type="RefSeq" id="XP_008469207.1">
    <property type="nucleotide sequence ID" value="XM_008470985.3"/>
</dbReference>
<feature type="chain" id="PRO_5010479168" evidence="3">
    <location>
        <begin position="24"/>
        <end position="208"/>
    </location>
</feature>
<evidence type="ECO:0000313" key="4">
    <source>
        <dbReference type="Proteomes" id="UP000079169"/>
    </source>
</evidence>
<dbReference type="KEGG" id="dci:103506590"/>
<accession>A0A1S3CWJ1</accession>
<gene>
    <name evidence="5 6 7" type="primary">LOC103506590</name>
</gene>
<reference evidence="5 6" key="1">
    <citation type="submission" date="2025-04" db="UniProtKB">
        <authorList>
            <consortium name="RefSeq"/>
        </authorList>
    </citation>
    <scope>IDENTIFICATION</scope>
</reference>
<evidence type="ECO:0000313" key="5">
    <source>
        <dbReference type="RefSeq" id="XP_008469206.1"/>
    </source>
</evidence>
<dbReference type="STRING" id="121845.A0A1S3CWJ1"/>
<dbReference type="Pfam" id="PF03227">
    <property type="entry name" value="GILT"/>
    <property type="match status" value="1"/>
</dbReference>
<evidence type="ECO:0000313" key="7">
    <source>
        <dbReference type="RefSeq" id="XP_008469208.1"/>
    </source>
</evidence>
<evidence type="ECO:0000256" key="2">
    <source>
        <dbReference type="ARBA" id="ARBA00023180"/>
    </source>
</evidence>
<keyword evidence="3" id="KW-0732">Signal</keyword>
<evidence type="ECO:0000256" key="1">
    <source>
        <dbReference type="ARBA" id="ARBA00005679"/>
    </source>
</evidence>